<evidence type="ECO:0000256" key="6">
    <source>
        <dbReference type="ARBA" id="ARBA00023136"/>
    </source>
</evidence>
<evidence type="ECO:0000256" key="3">
    <source>
        <dbReference type="ARBA" id="ARBA00022448"/>
    </source>
</evidence>
<organism evidence="8 9">
    <name type="scientific">Methylomonas rapida</name>
    <dbReference type="NCBI Taxonomy" id="2963939"/>
    <lineage>
        <taxon>Bacteria</taxon>
        <taxon>Pseudomonadati</taxon>
        <taxon>Pseudomonadota</taxon>
        <taxon>Gammaproteobacteria</taxon>
        <taxon>Methylococcales</taxon>
        <taxon>Methylococcaceae</taxon>
        <taxon>Methylomonas</taxon>
    </lineage>
</organism>
<evidence type="ECO:0000256" key="5">
    <source>
        <dbReference type="ARBA" id="ARBA00022692"/>
    </source>
</evidence>
<dbReference type="InterPro" id="IPR051906">
    <property type="entry name" value="TolC-like"/>
</dbReference>
<keyword evidence="9" id="KW-1185">Reference proteome</keyword>
<keyword evidence="4" id="KW-1134">Transmembrane beta strand</keyword>
<evidence type="ECO:0000256" key="7">
    <source>
        <dbReference type="ARBA" id="ARBA00023237"/>
    </source>
</evidence>
<accession>A0ABY7GMG4</accession>
<reference evidence="8" key="1">
    <citation type="submission" date="2022-11" db="EMBL/GenBank/DDBJ databases">
        <title>Methylomonas rapida sp. nov., Carotenoid-Producing Obligate Methanotrophs with High Growth Characteristics and Biotechnological Potential.</title>
        <authorList>
            <person name="Tikhonova E.N."/>
            <person name="Suleimanov R.Z."/>
            <person name="Miroshnikov K."/>
            <person name="Oshkin I.Y."/>
            <person name="Belova S.E."/>
            <person name="Danilova O.V."/>
            <person name="Ashikhmin A."/>
            <person name="Konopkin A."/>
            <person name="But S.Y."/>
            <person name="Khmelenina V.N."/>
            <person name="Kuznetsov N."/>
            <person name="Pimenov N.V."/>
            <person name="Dedysh S.N."/>
        </authorList>
    </citation>
    <scope>NUCLEOTIDE SEQUENCE</scope>
    <source>
        <strain evidence="8">MP1</strain>
    </source>
</reference>
<keyword evidence="7" id="KW-0998">Cell outer membrane</keyword>
<proteinExistence type="inferred from homology"/>
<dbReference type="PANTHER" id="PTHR30026:SF20">
    <property type="entry name" value="OUTER MEMBRANE PROTEIN TOLC"/>
    <property type="match status" value="1"/>
</dbReference>
<evidence type="ECO:0000313" key="9">
    <source>
        <dbReference type="Proteomes" id="UP001162780"/>
    </source>
</evidence>
<gene>
    <name evidence="8" type="ORF">NM686_003935</name>
</gene>
<dbReference type="RefSeq" id="WP_269022374.1">
    <property type="nucleotide sequence ID" value="NZ_CP113517.1"/>
</dbReference>
<dbReference type="EMBL" id="CP113517">
    <property type="protein sequence ID" value="WAR45673.1"/>
    <property type="molecule type" value="Genomic_DNA"/>
</dbReference>
<keyword evidence="6" id="KW-0472">Membrane</keyword>
<name>A0ABY7GMG4_9GAMM</name>
<protein>
    <submittedName>
        <fullName evidence="8">TolC family protein</fullName>
    </submittedName>
</protein>
<dbReference type="PANTHER" id="PTHR30026">
    <property type="entry name" value="OUTER MEMBRANE PROTEIN TOLC"/>
    <property type="match status" value="1"/>
</dbReference>
<dbReference type="Pfam" id="PF02321">
    <property type="entry name" value="OEP"/>
    <property type="match status" value="2"/>
</dbReference>
<dbReference type="Gene3D" id="1.20.1600.10">
    <property type="entry name" value="Outer membrane efflux proteins (OEP)"/>
    <property type="match status" value="1"/>
</dbReference>
<evidence type="ECO:0000256" key="1">
    <source>
        <dbReference type="ARBA" id="ARBA00004442"/>
    </source>
</evidence>
<keyword evidence="3" id="KW-0813">Transport</keyword>
<sequence>MRLFLIHMLVIVLLFFGYRVAQADVEARTFTLQQTLDYALENNPELGVLQARIEQADAQLGEALAAFYPQIKASLSYLHSDNPSQAFAMIIAQRRLDFAKGDGYFNHPGGVDNYRPEVSASYALFRGGQDYYRKQAAEWGIETAELEKTATRHQLIDNVTATYYGYWAAQDAHAVSQRSIEAVQAQLGQSRTRFEAGTLLKSDVLSLEVQLAEAQDAEIQATHAIDMAKAMLKTLMGLPAAQDFALATPLEQNLPETPAGFEVLLDQALRQHPGLQAAQKRVAIAEKQLDMAEAGHLPRADAFVSYGSDSQDLAYSTRRDNVTAGVTLEVDVFSGFATQEKIKHAEHAVTAAREAARQMRLQVENQVKTAHLKLLEALSRERVTAVAVRAAEEALRLVNEQRNAGVVTVTRYIEAEVARDKARTRDIAARYDALRADAALKLATGFWN</sequence>
<evidence type="ECO:0000256" key="2">
    <source>
        <dbReference type="ARBA" id="ARBA00007613"/>
    </source>
</evidence>
<evidence type="ECO:0000313" key="8">
    <source>
        <dbReference type="EMBL" id="WAR45673.1"/>
    </source>
</evidence>
<evidence type="ECO:0000256" key="4">
    <source>
        <dbReference type="ARBA" id="ARBA00022452"/>
    </source>
</evidence>
<dbReference type="SUPFAM" id="SSF56954">
    <property type="entry name" value="Outer membrane efflux proteins (OEP)"/>
    <property type="match status" value="1"/>
</dbReference>
<keyword evidence="5" id="KW-0812">Transmembrane</keyword>
<comment type="subcellular location">
    <subcellularLocation>
        <location evidence="1">Cell outer membrane</location>
    </subcellularLocation>
</comment>
<dbReference type="InterPro" id="IPR003423">
    <property type="entry name" value="OMP_efflux"/>
</dbReference>
<comment type="similarity">
    <text evidence="2">Belongs to the outer membrane factor (OMF) (TC 1.B.17) family.</text>
</comment>
<dbReference type="Proteomes" id="UP001162780">
    <property type="component" value="Chromosome"/>
</dbReference>